<dbReference type="Proteomes" id="UP000182264">
    <property type="component" value="Chromosome"/>
</dbReference>
<dbReference type="InterPro" id="IPR001296">
    <property type="entry name" value="Glyco_trans_1"/>
</dbReference>
<dbReference type="Pfam" id="PF13439">
    <property type="entry name" value="Glyco_transf_4"/>
    <property type="match status" value="1"/>
</dbReference>
<name>A0A1L3GIZ9_SYNAC</name>
<dbReference type="Pfam" id="PF00534">
    <property type="entry name" value="Glycos_transf_1"/>
    <property type="match status" value="1"/>
</dbReference>
<sequence length="367" mass="40835">METESRRIIVYLPALTGGGAERVMLNLAHGFISAGCDVDLVVSSLSGPYLAEVPEGVLLHDLGTRRVSRSFWKFFHFIKARPHAVVFTTLQYANIFCLLLKIFFRIKNPVFIRESNAVSRKLRGRNLRERAFRFLIQTLYASADGIIAVSRGVKSDLTANFRIPPQNIAVIPNPVVVPAVLPEQHNCAPHAWLEEGNPPVILGVGRLEAQKDFETLIEAFSQVRKRLPCRLIILGEGSRRAALMKVAQALDVSDHVDLPGFVLDPFSFMRKAGVFVLSSRWEGFPNALIQALACGCQVVSTDCPFGPAEILEEGKYGALVRVGEPQEMAERIAEILNGHLLMNEGVDWHARYAEDSIVNQYLRFFGL</sequence>
<dbReference type="Gene3D" id="3.40.50.2000">
    <property type="entry name" value="Glycogen Phosphorylase B"/>
    <property type="match status" value="2"/>
</dbReference>
<evidence type="ECO:0000259" key="2">
    <source>
        <dbReference type="Pfam" id="PF13439"/>
    </source>
</evidence>
<feature type="domain" description="Glycosyl transferase family 1" evidence="1">
    <location>
        <begin position="193"/>
        <end position="338"/>
    </location>
</feature>
<organism evidence="3 4">
    <name type="scientific">Syntrophotalea acetylenica</name>
    <name type="common">Pelobacter acetylenicus</name>
    <dbReference type="NCBI Taxonomy" id="29542"/>
    <lineage>
        <taxon>Bacteria</taxon>
        <taxon>Pseudomonadati</taxon>
        <taxon>Thermodesulfobacteriota</taxon>
        <taxon>Desulfuromonadia</taxon>
        <taxon>Desulfuromonadales</taxon>
        <taxon>Syntrophotaleaceae</taxon>
        <taxon>Syntrophotalea</taxon>
    </lineage>
</organism>
<keyword evidence="4" id="KW-1185">Reference proteome</keyword>
<dbReference type="AlphaFoldDB" id="A0A1L3GIZ9"/>
<proteinExistence type="predicted"/>
<evidence type="ECO:0000259" key="1">
    <source>
        <dbReference type="Pfam" id="PF00534"/>
    </source>
</evidence>
<dbReference type="SUPFAM" id="SSF53756">
    <property type="entry name" value="UDP-Glycosyltransferase/glycogen phosphorylase"/>
    <property type="match status" value="1"/>
</dbReference>
<gene>
    <name evidence="3" type="ORF">A7E75_13520</name>
</gene>
<feature type="domain" description="Glycosyltransferase subfamily 4-like N-terminal" evidence="2">
    <location>
        <begin position="18"/>
        <end position="175"/>
    </location>
</feature>
<accession>A0A1L3GIZ9</accession>
<protein>
    <recommendedName>
        <fullName evidence="5">Glycosyl transferase, group 1</fullName>
    </recommendedName>
</protein>
<dbReference type="EMBL" id="CP015518">
    <property type="protein sequence ID" value="APG25913.1"/>
    <property type="molecule type" value="Genomic_DNA"/>
</dbReference>
<dbReference type="CDD" id="cd03811">
    <property type="entry name" value="GT4_GT28_WabH-like"/>
    <property type="match status" value="1"/>
</dbReference>
<dbReference type="InterPro" id="IPR028098">
    <property type="entry name" value="Glyco_trans_4-like_N"/>
</dbReference>
<dbReference type="STRING" id="29542.A6070_07555"/>
<reference evidence="3 4" key="1">
    <citation type="journal article" date="2017" name="Genome Announc.">
        <title>Complete Genome Sequences of Two Acetylene-Fermenting Pelobacter acetylenicus Strains.</title>
        <authorList>
            <person name="Sutton J.M."/>
            <person name="Baesman S.M."/>
            <person name="Fierst J.L."/>
            <person name="Poret-Peterson A.T."/>
            <person name="Oremland R.S."/>
            <person name="Dunlap D.S."/>
            <person name="Akob D.M."/>
        </authorList>
    </citation>
    <scope>NUCLEOTIDE SEQUENCE [LARGE SCALE GENOMIC DNA]</scope>
    <source>
        <strain evidence="3 4">DSM 3247</strain>
    </source>
</reference>
<evidence type="ECO:0008006" key="5">
    <source>
        <dbReference type="Google" id="ProtNLM"/>
    </source>
</evidence>
<evidence type="ECO:0000313" key="3">
    <source>
        <dbReference type="EMBL" id="APG25913.1"/>
    </source>
</evidence>
<evidence type="ECO:0000313" key="4">
    <source>
        <dbReference type="Proteomes" id="UP000182264"/>
    </source>
</evidence>
<dbReference type="PANTHER" id="PTHR12526">
    <property type="entry name" value="GLYCOSYLTRANSFERASE"/>
    <property type="match status" value="1"/>
</dbReference>
<dbReference type="GO" id="GO:0016757">
    <property type="term" value="F:glycosyltransferase activity"/>
    <property type="evidence" value="ECO:0007669"/>
    <property type="project" value="UniProtKB-ARBA"/>
</dbReference>